<dbReference type="PANTHER" id="PTHR30489">
    <property type="entry name" value="LIPOPROTEIN-RELEASING SYSTEM TRANSMEMBRANE PROTEIN LOLE"/>
    <property type="match status" value="1"/>
</dbReference>
<dbReference type="AlphaFoldDB" id="A0A956M0I8"/>
<sequence>FLGSGDAITGVELKVVDMDRAPQVSERILETLGGFPYRVRDWIEMNSNLFAWMQTEKLVMFVILALIVLVAAFNITGALIMLVMEKKRDVGILRSMGATAREIGTIFVIEGLVIGGIGMVLGTAAGLGLCAILDRYQLIKLPGDVYFIETLPIDVQAWDVVVVQIAVLVISFLATVYPAWTASRLDPVEAIRHE</sequence>
<dbReference type="Proteomes" id="UP000697710">
    <property type="component" value="Unassembled WGS sequence"/>
</dbReference>
<reference evidence="9" key="2">
    <citation type="journal article" date="2021" name="Microbiome">
        <title>Successional dynamics and alternative stable states in a saline activated sludge microbial community over 9 years.</title>
        <authorList>
            <person name="Wang Y."/>
            <person name="Ye J."/>
            <person name="Ju F."/>
            <person name="Liu L."/>
            <person name="Boyd J.A."/>
            <person name="Deng Y."/>
            <person name="Parks D.H."/>
            <person name="Jiang X."/>
            <person name="Yin X."/>
            <person name="Woodcroft B.J."/>
            <person name="Tyson G.W."/>
            <person name="Hugenholtz P."/>
            <person name="Polz M.F."/>
            <person name="Zhang T."/>
        </authorList>
    </citation>
    <scope>NUCLEOTIDE SEQUENCE</scope>
    <source>
        <strain evidence="9">HKST-UBA01</strain>
    </source>
</reference>
<dbReference type="GO" id="GO:0044874">
    <property type="term" value="P:lipoprotein localization to outer membrane"/>
    <property type="evidence" value="ECO:0007669"/>
    <property type="project" value="TreeGrafter"/>
</dbReference>
<evidence type="ECO:0000313" key="9">
    <source>
        <dbReference type="EMBL" id="MCA9727581.1"/>
    </source>
</evidence>
<evidence type="ECO:0000256" key="1">
    <source>
        <dbReference type="ARBA" id="ARBA00004651"/>
    </source>
</evidence>
<dbReference type="EMBL" id="JAGQHR010000193">
    <property type="protein sequence ID" value="MCA9727581.1"/>
    <property type="molecule type" value="Genomic_DNA"/>
</dbReference>
<comment type="similarity">
    <text evidence="2">Belongs to the ABC-4 integral membrane protein family. LolC/E subfamily.</text>
</comment>
<dbReference type="Pfam" id="PF02687">
    <property type="entry name" value="FtsX"/>
    <property type="match status" value="1"/>
</dbReference>
<feature type="transmembrane region" description="Helical" evidence="7">
    <location>
        <begin position="156"/>
        <end position="177"/>
    </location>
</feature>
<dbReference type="PANTHER" id="PTHR30489:SF0">
    <property type="entry name" value="LIPOPROTEIN-RELEASING SYSTEM TRANSMEMBRANE PROTEIN LOLE"/>
    <property type="match status" value="1"/>
</dbReference>
<dbReference type="GO" id="GO:0098797">
    <property type="term" value="C:plasma membrane protein complex"/>
    <property type="evidence" value="ECO:0007669"/>
    <property type="project" value="TreeGrafter"/>
</dbReference>
<proteinExistence type="inferred from homology"/>
<evidence type="ECO:0000256" key="4">
    <source>
        <dbReference type="ARBA" id="ARBA00022692"/>
    </source>
</evidence>
<organism evidence="9 10">
    <name type="scientific">Eiseniibacteriota bacterium</name>
    <dbReference type="NCBI Taxonomy" id="2212470"/>
    <lineage>
        <taxon>Bacteria</taxon>
        <taxon>Candidatus Eiseniibacteriota</taxon>
    </lineage>
</organism>
<dbReference type="InterPro" id="IPR003838">
    <property type="entry name" value="ABC3_permease_C"/>
</dbReference>
<feature type="transmembrane region" description="Helical" evidence="7">
    <location>
        <begin position="103"/>
        <end position="136"/>
    </location>
</feature>
<evidence type="ECO:0000313" key="10">
    <source>
        <dbReference type="Proteomes" id="UP000697710"/>
    </source>
</evidence>
<keyword evidence="4 7" id="KW-0812">Transmembrane</keyword>
<evidence type="ECO:0000256" key="3">
    <source>
        <dbReference type="ARBA" id="ARBA00022475"/>
    </source>
</evidence>
<reference evidence="9" key="1">
    <citation type="submission" date="2020-04" db="EMBL/GenBank/DDBJ databases">
        <authorList>
            <person name="Zhang T."/>
        </authorList>
    </citation>
    <scope>NUCLEOTIDE SEQUENCE</scope>
    <source>
        <strain evidence="9">HKST-UBA01</strain>
    </source>
</reference>
<evidence type="ECO:0000256" key="7">
    <source>
        <dbReference type="SAM" id="Phobius"/>
    </source>
</evidence>
<evidence type="ECO:0000256" key="6">
    <source>
        <dbReference type="ARBA" id="ARBA00023136"/>
    </source>
</evidence>
<protein>
    <submittedName>
        <fullName evidence="9">ABC transporter permease</fullName>
    </submittedName>
</protein>
<name>A0A956M0I8_UNCEI</name>
<keyword evidence="3" id="KW-1003">Cell membrane</keyword>
<comment type="subcellular location">
    <subcellularLocation>
        <location evidence="1">Cell membrane</location>
        <topology evidence="1">Multi-pass membrane protein</topology>
    </subcellularLocation>
</comment>
<evidence type="ECO:0000256" key="2">
    <source>
        <dbReference type="ARBA" id="ARBA00005236"/>
    </source>
</evidence>
<accession>A0A956M0I8</accession>
<dbReference type="InterPro" id="IPR051447">
    <property type="entry name" value="Lipoprotein-release_system"/>
</dbReference>
<evidence type="ECO:0000259" key="8">
    <source>
        <dbReference type="Pfam" id="PF02687"/>
    </source>
</evidence>
<evidence type="ECO:0000256" key="5">
    <source>
        <dbReference type="ARBA" id="ARBA00022989"/>
    </source>
</evidence>
<keyword evidence="6 7" id="KW-0472">Membrane</keyword>
<feature type="non-terminal residue" evidence="9">
    <location>
        <position position="1"/>
    </location>
</feature>
<gene>
    <name evidence="9" type="ORF">KC729_07855</name>
</gene>
<feature type="domain" description="ABC3 transporter permease C-terminal" evidence="8">
    <location>
        <begin position="62"/>
        <end position="187"/>
    </location>
</feature>
<comment type="caution">
    <text evidence="9">The sequence shown here is derived from an EMBL/GenBank/DDBJ whole genome shotgun (WGS) entry which is preliminary data.</text>
</comment>
<feature type="transmembrane region" description="Helical" evidence="7">
    <location>
        <begin position="58"/>
        <end position="83"/>
    </location>
</feature>
<keyword evidence="5 7" id="KW-1133">Transmembrane helix</keyword>